<name>A0A4Y2TRZ7_ARAVE</name>
<evidence type="ECO:0000313" key="2">
    <source>
        <dbReference type="EMBL" id="GBO00440.1"/>
    </source>
</evidence>
<reference evidence="4 5" key="1">
    <citation type="journal article" date="2019" name="Sci. Rep.">
        <title>Orb-weaving spider Araneus ventricosus genome elucidates the spidroin gene catalogue.</title>
        <authorList>
            <person name="Kono N."/>
            <person name="Nakamura H."/>
            <person name="Ohtoshi R."/>
            <person name="Moran D.A.P."/>
            <person name="Shinohara A."/>
            <person name="Yoshida Y."/>
            <person name="Fujiwara M."/>
            <person name="Mori M."/>
            <person name="Tomita M."/>
            <person name="Arakawa K."/>
        </authorList>
    </citation>
    <scope>NUCLEOTIDE SEQUENCE [LARGE SCALE GENOMIC DNA]</scope>
</reference>
<evidence type="ECO:0000313" key="3">
    <source>
        <dbReference type="EMBL" id="GBO03305.1"/>
    </source>
</evidence>
<evidence type="ECO:0000313" key="5">
    <source>
        <dbReference type="Proteomes" id="UP000499080"/>
    </source>
</evidence>
<dbReference type="Proteomes" id="UP000499080">
    <property type="component" value="Unassembled WGS sequence"/>
</dbReference>
<dbReference type="AlphaFoldDB" id="A0A4Y2TRZ7"/>
<protein>
    <recommendedName>
        <fullName evidence="6">DDE-1 domain-containing protein</fullName>
    </recommendedName>
</protein>
<dbReference type="EMBL" id="BGPR01028956">
    <property type="protein sequence ID" value="GBO00440.1"/>
    <property type="molecule type" value="Genomic_DNA"/>
</dbReference>
<evidence type="ECO:0000313" key="4">
    <source>
        <dbReference type="EMBL" id="GBO03308.1"/>
    </source>
</evidence>
<dbReference type="EMBL" id="BGPR01030665">
    <property type="protein sequence ID" value="GBO03308.1"/>
    <property type="molecule type" value="Genomic_DNA"/>
</dbReference>
<keyword evidence="5" id="KW-1185">Reference proteome</keyword>
<organism evidence="4 5">
    <name type="scientific">Araneus ventricosus</name>
    <name type="common">Orbweaver spider</name>
    <name type="synonym">Epeira ventricosa</name>
    <dbReference type="NCBI Taxonomy" id="182803"/>
    <lineage>
        <taxon>Eukaryota</taxon>
        <taxon>Metazoa</taxon>
        <taxon>Ecdysozoa</taxon>
        <taxon>Arthropoda</taxon>
        <taxon>Chelicerata</taxon>
        <taxon>Arachnida</taxon>
        <taxon>Araneae</taxon>
        <taxon>Araneomorphae</taxon>
        <taxon>Entelegynae</taxon>
        <taxon>Araneoidea</taxon>
        <taxon>Araneidae</taxon>
        <taxon>Araneus</taxon>
    </lineage>
</organism>
<proteinExistence type="predicted"/>
<sequence>MNIFFKRNLVFYQERANNQSTRCVSVDAALSETKTHKQPIGLPLCMGMREKKKKKKEHLFSRSVGSVPAELLDIAAHSPSKLKLERVAFSLRIFCTANGFRMADWASVSTLLINKSWKNFLPNFVDSEVEENVQTEEIQLASLINQLQNTSPMSEADDSLARNEILTDNEIIGTVIPEEEYDDDVIPVNPVKFLILSLWWHSTLHYSGLKSKILKHTKICSSDV</sequence>
<gene>
    <name evidence="4" type="ORF">AVEN_106880_1</name>
    <name evidence="1" type="ORF">AVEN_138266_1</name>
    <name evidence="2" type="ORF">AVEN_211024_1</name>
    <name evidence="3" type="ORF">AVEN_218878_1</name>
</gene>
<evidence type="ECO:0008006" key="6">
    <source>
        <dbReference type="Google" id="ProtNLM"/>
    </source>
</evidence>
<dbReference type="EMBL" id="BGPR01030662">
    <property type="protein sequence ID" value="GBO03305.1"/>
    <property type="molecule type" value="Genomic_DNA"/>
</dbReference>
<dbReference type="EMBL" id="BGPR01028951">
    <property type="protein sequence ID" value="GBO00432.1"/>
    <property type="molecule type" value="Genomic_DNA"/>
</dbReference>
<comment type="caution">
    <text evidence="4">The sequence shown here is derived from an EMBL/GenBank/DDBJ whole genome shotgun (WGS) entry which is preliminary data.</text>
</comment>
<evidence type="ECO:0000313" key="1">
    <source>
        <dbReference type="EMBL" id="GBO00432.1"/>
    </source>
</evidence>
<accession>A0A4Y2TRZ7</accession>